<dbReference type="GO" id="GO:0003714">
    <property type="term" value="F:transcription corepressor activity"/>
    <property type="evidence" value="ECO:0007669"/>
    <property type="project" value="TreeGrafter"/>
</dbReference>
<evidence type="ECO:0000256" key="1">
    <source>
        <dbReference type="ARBA" id="ARBA00004123"/>
    </source>
</evidence>
<comment type="caution">
    <text evidence="5">The sequence shown here is derived from an EMBL/GenBank/DDBJ whole genome shotgun (WGS) entry which is preliminary data.</text>
</comment>
<feature type="region of interest" description="Disordered" evidence="4">
    <location>
        <begin position="741"/>
        <end position="831"/>
    </location>
</feature>
<accession>A0A484B088</accession>
<dbReference type="PANTHER" id="PTHR13213">
    <property type="entry name" value="MYB-BINDING PROTEIN 1A FAMILY MEMBER"/>
    <property type="match status" value="1"/>
</dbReference>
<evidence type="ECO:0000313" key="6">
    <source>
        <dbReference type="Proteomes" id="UP000295192"/>
    </source>
</evidence>
<dbReference type="GO" id="GO:0005730">
    <property type="term" value="C:nucleolus"/>
    <property type="evidence" value="ECO:0007669"/>
    <property type="project" value="InterPro"/>
</dbReference>
<sequence length="1109" mass="126415">MPEEQKENKIDNEQPQLQANAKNTGKRPNNEMDAENENVCPKKRNCSAPDPLAKKEQNAEVLVKQENILKSDLANINKNIFRICAKLLNDSNQHKHQYVEEMIKLFSSEKDLTKRTATVAYALKRLIRCTGADNMGMVVQAAGYIRSIFDVVPDLNPIDMVALMKHELPCNGSQKGKEESLAGVGQLITVLSFMKSKYFVEPSTELLLTFIPVLASHLNGREYLTSMCADILGELFDFMDVSTFGTSVWSVVKPALNMPITAHKQYTCDLLLKVHVMYPTVLSLPELEGILWRNQSPQYEQLFALYMNPPTIFKYATYKLGHFLSACSNEQALEAWMKFVDEKLPTNNIAEKCLILSTLTGIVSHVGHKPEAESRVQLKKVFGSKPLVAMMIEELKDVKKNATKKKSLSNNKMDYFCHRLQTSMAICLEHILQKDDTKLEILRPMLEQELNLDSISLKPQFICVPFGCLSTEGLDHIYDFYFHKFTSNNEEMKSSDRVLCLKKMQNIAHSKRDEHLAFLYKAALFNLNDKLKKCTAADASVFSRQAASLCEEAVFNCLVHKLSGNKVQLKNLNKVLRTLLLEISRYSFKPGNESKLRIELTPELRTSWENVLKIVKSDPIKQKGIKTYGLIFDTLLMFVAAATLLKKSTIDLDIIDDLVICKENAIKSKSQADESSATTESEPKWQSVVTDVLIQLLLQTGNYWRQFINSISVVLMPYLEKDNLKQILDFVDVDKNPFEDSSVTIADSDEDDDMNEEDGDDNDDDDADVDNDDDDDDVDNDQDEEEDDDEDKASATEIEEVRERVRKALLGEPNSNDDNDSIDWNDVDEEEGERLNKALEAAFQMNRKSKGNSQQGKGSKKRPPKSVRITETTLLHLRVRVFDLVEEFAKAQPKQEIILDSMACIQKIFNKCSKEVKFKPLIDAAKRVMRQLTKQDIVFETPDEDKTPLVDYIKSLLDQLGQKSKTPLDDVTKLTYCSIAHLVSQFNDMEVTDTPVWTLINDAAINWSSHRNSKYTFELFNVILCSKWKGIPQLMITFSAQIPLTSTNTRRREQIIELILKHYRRAFNKPENLEFARIIQKNIADFKPDSGHTGFYKLREAFKKLFSEV</sequence>
<dbReference type="PANTHER" id="PTHR13213:SF2">
    <property type="entry name" value="MYB-BINDING PROTEIN 1A"/>
    <property type="match status" value="1"/>
</dbReference>
<comment type="subcellular location">
    <subcellularLocation>
        <location evidence="1">Nucleus</location>
    </subcellularLocation>
</comment>
<organism evidence="5 6">
    <name type="scientific">Drosophila navojoa</name>
    <name type="common">Fruit fly</name>
    <dbReference type="NCBI Taxonomy" id="7232"/>
    <lineage>
        <taxon>Eukaryota</taxon>
        <taxon>Metazoa</taxon>
        <taxon>Ecdysozoa</taxon>
        <taxon>Arthropoda</taxon>
        <taxon>Hexapoda</taxon>
        <taxon>Insecta</taxon>
        <taxon>Pterygota</taxon>
        <taxon>Neoptera</taxon>
        <taxon>Endopterygota</taxon>
        <taxon>Diptera</taxon>
        <taxon>Brachycera</taxon>
        <taxon>Muscomorpha</taxon>
        <taxon>Ephydroidea</taxon>
        <taxon>Drosophilidae</taxon>
        <taxon>Drosophila</taxon>
    </lineage>
</organism>
<feature type="compositionally biased region" description="Basic and acidic residues" evidence="4">
    <location>
        <begin position="1"/>
        <end position="12"/>
    </location>
</feature>
<keyword evidence="6" id="KW-1185">Reference proteome</keyword>
<name>A0A484B088_DRONA</name>
<dbReference type="AlphaFoldDB" id="A0A484B088"/>
<comment type="similarity">
    <text evidence="2">Belongs to the MYBBP1A family.</text>
</comment>
<gene>
    <name evidence="5" type="ORF">AWZ03_011302</name>
</gene>
<proteinExistence type="inferred from homology"/>
<feature type="compositionally biased region" description="Acidic residues" evidence="4">
    <location>
        <begin position="747"/>
        <end position="791"/>
    </location>
</feature>
<evidence type="ECO:0008006" key="7">
    <source>
        <dbReference type="Google" id="ProtNLM"/>
    </source>
</evidence>
<evidence type="ECO:0000313" key="5">
    <source>
        <dbReference type="EMBL" id="TDG42277.1"/>
    </source>
</evidence>
<evidence type="ECO:0000256" key="4">
    <source>
        <dbReference type="SAM" id="MobiDB-lite"/>
    </source>
</evidence>
<dbReference type="SUPFAM" id="SSF48371">
    <property type="entry name" value="ARM repeat"/>
    <property type="match status" value="1"/>
</dbReference>
<dbReference type="OMA" id="LQTGHFW"/>
<dbReference type="OrthoDB" id="342531at2759"/>
<dbReference type="InterPro" id="IPR016024">
    <property type="entry name" value="ARM-type_fold"/>
</dbReference>
<feature type="region of interest" description="Disordered" evidence="4">
    <location>
        <begin position="1"/>
        <end position="52"/>
    </location>
</feature>
<keyword evidence="3" id="KW-0539">Nucleus</keyword>
<protein>
    <recommendedName>
        <fullName evidence="7">DNA polymerase V</fullName>
    </recommendedName>
</protein>
<evidence type="ECO:0000256" key="3">
    <source>
        <dbReference type="ARBA" id="ARBA00023242"/>
    </source>
</evidence>
<dbReference type="GO" id="GO:0003723">
    <property type="term" value="F:RNA binding"/>
    <property type="evidence" value="ECO:0007669"/>
    <property type="project" value="TreeGrafter"/>
</dbReference>
<feature type="compositionally biased region" description="Polar residues" evidence="4">
    <location>
        <begin position="13"/>
        <end position="27"/>
    </location>
</feature>
<dbReference type="InterPro" id="IPR007015">
    <property type="entry name" value="DNA_pol_V/MYBBP1A"/>
</dbReference>
<dbReference type="Pfam" id="PF04931">
    <property type="entry name" value="DNA_pol_phi"/>
    <property type="match status" value="1"/>
</dbReference>
<dbReference type="STRING" id="7232.A0A484B088"/>
<reference evidence="5 6" key="1">
    <citation type="journal article" date="2019" name="J. Hered.">
        <title>An Improved Genome Assembly for Drosophila navojoa, the Basal Species in the mojavensis Cluster.</title>
        <authorList>
            <person name="Vanderlinde T."/>
            <person name="Dupim E.G."/>
            <person name="Nazario-Yepiz N.O."/>
            <person name="Carvalho A.B."/>
        </authorList>
    </citation>
    <scope>NUCLEOTIDE SEQUENCE [LARGE SCALE GENOMIC DNA]</scope>
    <source>
        <strain evidence="5">Navoj_Jal97</strain>
        <tissue evidence="5">Whole organism</tissue>
    </source>
</reference>
<feature type="region of interest" description="Disordered" evidence="4">
    <location>
        <begin position="846"/>
        <end position="867"/>
    </location>
</feature>
<feature type="compositionally biased region" description="Acidic residues" evidence="4">
    <location>
        <begin position="815"/>
        <end position="831"/>
    </location>
</feature>
<dbReference type="EMBL" id="LSRL02000253">
    <property type="protein sequence ID" value="TDG42277.1"/>
    <property type="molecule type" value="Genomic_DNA"/>
</dbReference>
<dbReference type="Proteomes" id="UP000295192">
    <property type="component" value="Unassembled WGS sequence"/>
</dbReference>
<evidence type="ECO:0000256" key="2">
    <source>
        <dbReference type="ARBA" id="ARBA00006809"/>
    </source>
</evidence>
<dbReference type="GO" id="GO:0043565">
    <property type="term" value="F:sequence-specific DNA binding"/>
    <property type="evidence" value="ECO:0007669"/>
    <property type="project" value="TreeGrafter"/>
</dbReference>